<dbReference type="InterPro" id="IPR058245">
    <property type="entry name" value="NreC/VraR/RcsB-like_REC"/>
</dbReference>
<dbReference type="PANTHER" id="PTHR44591">
    <property type="entry name" value="STRESS RESPONSE REGULATOR PROTEIN 1"/>
    <property type="match status" value="1"/>
</dbReference>
<keyword evidence="2" id="KW-0902">Two-component regulatory system</keyword>
<dbReference type="SUPFAM" id="SSF52172">
    <property type="entry name" value="CheY-like"/>
    <property type="match status" value="1"/>
</dbReference>
<dbReference type="EMBL" id="MHWP01000003">
    <property type="protein sequence ID" value="OHB10935.1"/>
    <property type="molecule type" value="Genomic_DNA"/>
</dbReference>
<gene>
    <name evidence="5" type="ORF">A3H60_01095</name>
</gene>
<protein>
    <recommendedName>
        <fullName evidence="4">Response regulatory domain-containing protein</fullName>
    </recommendedName>
</protein>
<keyword evidence="1 3" id="KW-0597">Phosphoprotein</keyword>
<dbReference type="InterPro" id="IPR011006">
    <property type="entry name" value="CheY-like_superfamily"/>
</dbReference>
<feature type="domain" description="Response regulatory" evidence="4">
    <location>
        <begin position="9"/>
        <end position="126"/>
    </location>
</feature>
<dbReference type="Gene3D" id="3.40.50.2300">
    <property type="match status" value="1"/>
</dbReference>
<evidence type="ECO:0000259" key="4">
    <source>
        <dbReference type="PROSITE" id="PS50110"/>
    </source>
</evidence>
<dbReference type="CDD" id="cd17535">
    <property type="entry name" value="REC_NarL-like"/>
    <property type="match status" value="1"/>
</dbReference>
<proteinExistence type="predicted"/>
<reference evidence="5 6" key="1">
    <citation type="journal article" date="2016" name="Nat. Commun.">
        <title>Thousands of microbial genomes shed light on interconnected biogeochemical processes in an aquifer system.</title>
        <authorList>
            <person name="Anantharaman K."/>
            <person name="Brown C.T."/>
            <person name="Hug L.A."/>
            <person name="Sharon I."/>
            <person name="Castelle C.J."/>
            <person name="Probst A.J."/>
            <person name="Thomas B.C."/>
            <person name="Singh A."/>
            <person name="Wilkins M.J."/>
            <person name="Karaoz U."/>
            <person name="Brodie E.L."/>
            <person name="Williams K.H."/>
            <person name="Hubbard S.S."/>
            <person name="Banfield J.F."/>
        </authorList>
    </citation>
    <scope>NUCLEOTIDE SEQUENCE [LARGE SCALE GENOMIC DNA]</scope>
</reference>
<evidence type="ECO:0000256" key="1">
    <source>
        <dbReference type="ARBA" id="ARBA00022553"/>
    </source>
</evidence>
<organism evidence="5 6">
    <name type="scientific">Candidatus Zambryskibacteria bacterium RIFCSPLOWO2_02_FULL_44_12b</name>
    <dbReference type="NCBI Taxonomy" id="1802772"/>
    <lineage>
        <taxon>Bacteria</taxon>
        <taxon>Candidatus Zambryskiibacteriota</taxon>
    </lineage>
</organism>
<dbReference type="InterPro" id="IPR001789">
    <property type="entry name" value="Sig_transdc_resp-reg_receiver"/>
</dbReference>
<dbReference type="PROSITE" id="PS50110">
    <property type="entry name" value="RESPONSE_REGULATORY"/>
    <property type="match status" value="1"/>
</dbReference>
<dbReference type="InterPro" id="IPR050595">
    <property type="entry name" value="Bact_response_regulator"/>
</dbReference>
<dbReference type="SMART" id="SM00448">
    <property type="entry name" value="REC"/>
    <property type="match status" value="1"/>
</dbReference>
<dbReference type="STRING" id="1802772.A3H60_01095"/>
<evidence type="ECO:0000256" key="3">
    <source>
        <dbReference type="PROSITE-ProRule" id="PRU00169"/>
    </source>
</evidence>
<dbReference type="Pfam" id="PF00072">
    <property type="entry name" value="Response_reg"/>
    <property type="match status" value="1"/>
</dbReference>
<evidence type="ECO:0000313" key="5">
    <source>
        <dbReference type="EMBL" id="OHB10935.1"/>
    </source>
</evidence>
<evidence type="ECO:0000313" key="6">
    <source>
        <dbReference type="Proteomes" id="UP000177202"/>
    </source>
</evidence>
<feature type="modified residue" description="4-aspartylphosphate" evidence="3">
    <location>
        <position position="58"/>
    </location>
</feature>
<sequence length="129" mass="14116">MANLENKKKVLIIDDNNNLVTVLVDKFNVSGFEAVGAFSGQEGLKKALELHPDIILLDLVMPEMGGLEMLKQLRLDPWGKQAKVMVLSVLDEPTYVANAMDSNVVGYIVKTDFSLDGVVKQIKTILGVS</sequence>
<dbReference type="Proteomes" id="UP000177202">
    <property type="component" value="Unassembled WGS sequence"/>
</dbReference>
<dbReference type="PANTHER" id="PTHR44591:SF14">
    <property type="entry name" value="PROTEIN PILG"/>
    <property type="match status" value="1"/>
</dbReference>
<evidence type="ECO:0000256" key="2">
    <source>
        <dbReference type="ARBA" id="ARBA00023012"/>
    </source>
</evidence>
<comment type="caution">
    <text evidence="5">The sequence shown here is derived from an EMBL/GenBank/DDBJ whole genome shotgun (WGS) entry which is preliminary data.</text>
</comment>
<dbReference type="GO" id="GO:0000160">
    <property type="term" value="P:phosphorelay signal transduction system"/>
    <property type="evidence" value="ECO:0007669"/>
    <property type="project" value="UniProtKB-KW"/>
</dbReference>
<dbReference type="AlphaFoldDB" id="A0A1G2UNJ8"/>
<name>A0A1G2UNJ8_9BACT</name>
<accession>A0A1G2UNJ8</accession>